<dbReference type="RefSeq" id="WP_150052436.1">
    <property type="nucleotide sequence ID" value="NZ_VWPC01000021.1"/>
</dbReference>
<evidence type="ECO:0000313" key="4">
    <source>
        <dbReference type="Proteomes" id="UP000323924"/>
    </source>
</evidence>
<keyword evidence="1" id="KW-0175">Coiled coil</keyword>
<proteinExistence type="predicted"/>
<dbReference type="Proteomes" id="UP000323924">
    <property type="component" value="Unassembled WGS sequence"/>
</dbReference>
<evidence type="ECO:0000256" key="1">
    <source>
        <dbReference type="SAM" id="Coils"/>
    </source>
</evidence>
<protein>
    <recommendedName>
        <fullName evidence="5">Type III secretion protein</fullName>
    </recommendedName>
</protein>
<evidence type="ECO:0000256" key="2">
    <source>
        <dbReference type="SAM" id="MobiDB-lite"/>
    </source>
</evidence>
<evidence type="ECO:0008006" key="5">
    <source>
        <dbReference type="Google" id="ProtNLM"/>
    </source>
</evidence>
<comment type="caution">
    <text evidence="3">The sequence shown here is derived from an EMBL/GenBank/DDBJ whole genome shotgun (WGS) entry which is preliminary data.</text>
</comment>
<dbReference type="EMBL" id="VWPC01000021">
    <property type="protein sequence ID" value="KAA5839275.1"/>
    <property type="molecule type" value="Genomic_DNA"/>
</dbReference>
<organism evidence="3 4">
    <name type="scientific">Pseudomonas chlororaphis</name>
    <dbReference type="NCBI Taxonomy" id="587753"/>
    <lineage>
        <taxon>Bacteria</taxon>
        <taxon>Pseudomonadati</taxon>
        <taxon>Pseudomonadota</taxon>
        <taxon>Gammaproteobacteria</taxon>
        <taxon>Pseudomonadales</taxon>
        <taxon>Pseudomonadaceae</taxon>
        <taxon>Pseudomonas</taxon>
    </lineage>
</organism>
<accession>A0AB34BZI3</accession>
<feature type="compositionally biased region" description="Basic and acidic residues" evidence="2">
    <location>
        <begin position="222"/>
        <end position="232"/>
    </location>
</feature>
<feature type="region of interest" description="Disordered" evidence="2">
    <location>
        <begin position="214"/>
        <end position="256"/>
    </location>
</feature>
<gene>
    <name evidence="3" type="ORF">F2A38_20635</name>
</gene>
<evidence type="ECO:0000313" key="3">
    <source>
        <dbReference type="EMBL" id="KAA5839275.1"/>
    </source>
</evidence>
<name>A0AB34BZI3_9PSED</name>
<dbReference type="AlphaFoldDB" id="A0AB34BZI3"/>
<reference evidence="3 4" key="1">
    <citation type="submission" date="2019-09" db="EMBL/GenBank/DDBJ databases">
        <authorList>
            <person name="Vacheron J."/>
            <person name="Dubost A."/>
            <person name="Prigent-Combaret C."/>
            <person name="Muller D."/>
        </authorList>
    </citation>
    <scope>NUCLEOTIDE SEQUENCE [LARGE SCALE GENOMIC DNA]</scope>
    <source>
        <strain evidence="3 4">JV497</strain>
    </source>
</reference>
<sequence length="256" mass="28582">MNPLNIPCIALHGRTPHTVVIPAAELAQYFNATSVLAHARAEAEALQRQARECLAQAEEEAQQMRIRARDQGIAEAASEREALRQRLIEETLDWHVAETALEATLAQHLDTRLRALVAQVLEEFIGEQDGVELMVRRVRQRLLAFLAQGALTVRVCADCEQHVRHTFAEYPQVRVLGSSSLATTQALLETHLFTLRIDLDTHLQSLLSRLRQVPHESPANDYQDRLRQHQADSADSEPGASPPARRHTSLPSAICP</sequence>
<feature type="coiled-coil region" evidence="1">
    <location>
        <begin position="36"/>
        <end position="93"/>
    </location>
</feature>